<dbReference type="NCBIfam" id="TIGR01214">
    <property type="entry name" value="rmlD"/>
    <property type="match status" value="1"/>
</dbReference>
<dbReference type="Gene3D" id="3.90.25.10">
    <property type="entry name" value="UDP-galactose 4-epimerase, domain 1"/>
    <property type="match status" value="1"/>
</dbReference>
<dbReference type="EC" id="1.1.1.133" evidence="2"/>
<dbReference type="Pfam" id="PF04321">
    <property type="entry name" value="RmlD_sub_bind"/>
    <property type="match status" value="1"/>
</dbReference>
<dbReference type="PANTHER" id="PTHR10491">
    <property type="entry name" value="DTDP-4-DEHYDRORHAMNOSE REDUCTASE"/>
    <property type="match status" value="1"/>
</dbReference>
<accession>A0ABN6QYI3</accession>
<evidence type="ECO:0000256" key="2">
    <source>
        <dbReference type="RuleBase" id="RU364082"/>
    </source>
</evidence>
<protein>
    <recommendedName>
        <fullName evidence="2">dTDP-4-dehydrorhamnose reductase</fullName>
        <ecNumber evidence="2">1.1.1.133</ecNumber>
    </recommendedName>
</protein>
<dbReference type="InterPro" id="IPR029903">
    <property type="entry name" value="RmlD-like-bd"/>
</dbReference>
<dbReference type="PANTHER" id="PTHR10491:SF4">
    <property type="entry name" value="METHIONINE ADENOSYLTRANSFERASE 2 SUBUNIT BETA"/>
    <property type="match status" value="1"/>
</dbReference>
<keyword evidence="5" id="KW-1185">Reference proteome</keyword>
<dbReference type="RefSeq" id="WP_261954870.1">
    <property type="nucleotide sequence ID" value="NZ_AP026073.1"/>
</dbReference>
<evidence type="ECO:0000256" key="1">
    <source>
        <dbReference type="ARBA" id="ARBA00010944"/>
    </source>
</evidence>
<evidence type="ECO:0000313" key="4">
    <source>
        <dbReference type="EMBL" id="BDM71249.1"/>
    </source>
</evidence>
<organism evidence="4 5">
    <name type="scientific">Streptomyces nigrescens</name>
    <dbReference type="NCBI Taxonomy" id="1920"/>
    <lineage>
        <taxon>Bacteria</taxon>
        <taxon>Bacillati</taxon>
        <taxon>Actinomycetota</taxon>
        <taxon>Actinomycetes</taxon>
        <taxon>Kitasatosporales</taxon>
        <taxon>Streptomycetaceae</taxon>
        <taxon>Streptomyces</taxon>
    </lineage>
</organism>
<gene>
    <name evidence="4" type="primary">rmlD</name>
    <name evidence="4" type="ORF">HEK616_47360</name>
</gene>
<reference evidence="4" key="1">
    <citation type="submission" date="2022-06" db="EMBL/GenBank/DDBJ databases">
        <title>Complete genome sequence of Streptomyces nigrescens HEK616.</title>
        <authorList>
            <person name="Asamizu S."/>
            <person name="Onaka H."/>
        </authorList>
    </citation>
    <scope>NUCLEOTIDE SEQUENCE</scope>
    <source>
        <strain evidence="4">HEK616</strain>
    </source>
</reference>
<name>A0ABN6QYI3_STRNI</name>
<keyword evidence="2" id="KW-0521">NADP</keyword>
<comment type="pathway">
    <text evidence="2">Carbohydrate biosynthesis; dTDP-L-rhamnose biosynthesis.</text>
</comment>
<dbReference type="SUPFAM" id="SSF51735">
    <property type="entry name" value="NAD(P)-binding Rossmann-fold domains"/>
    <property type="match status" value="1"/>
</dbReference>
<comment type="similarity">
    <text evidence="1 2">Belongs to the dTDP-4-dehydrorhamnose reductase family.</text>
</comment>
<dbReference type="InterPro" id="IPR036291">
    <property type="entry name" value="NAD(P)-bd_dom_sf"/>
</dbReference>
<keyword evidence="2" id="KW-0560">Oxidoreductase</keyword>
<dbReference type="EMBL" id="AP026073">
    <property type="protein sequence ID" value="BDM71249.1"/>
    <property type="molecule type" value="Genomic_DNA"/>
</dbReference>
<proteinExistence type="inferred from homology"/>
<evidence type="ECO:0000259" key="3">
    <source>
        <dbReference type="Pfam" id="PF04321"/>
    </source>
</evidence>
<dbReference type="CDD" id="cd05254">
    <property type="entry name" value="dTDP_HR_like_SDR_e"/>
    <property type="match status" value="1"/>
</dbReference>
<dbReference type="InterPro" id="IPR005913">
    <property type="entry name" value="dTDP_dehydrorham_reduct"/>
</dbReference>
<dbReference type="Gene3D" id="3.40.50.720">
    <property type="entry name" value="NAD(P)-binding Rossmann-like Domain"/>
    <property type="match status" value="1"/>
</dbReference>
<feature type="domain" description="RmlD-like substrate binding" evidence="3">
    <location>
        <begin position="1"/>
        <end position="285"/>
    </location>
</feature>
<evidence type="ECO:0000313" key="5">
    <source>
        <dbReference type="Proteomes" id="UP001059597"/>
    </source>
</evidence>
<comment type="function">
    <text evidence="2">Catalyzes the reduction of dTDP-6-deoxy-L-lyxo-4-hexulose to yield dTDP-L-rhamnose.</text>
</comment>
<dbReference type="Proteomes" id="UP001059597">
    <property type="component" value="Chromosome"/>
</dbReference>
<sequence length="286" mass="30660">MRWLITGAGGMLGRELVARLTAAGCGNDRVIALDRSALDVTQRTAVFAALNRYRPDVVVNCAAYTAVEAAESDEAAAWAVNGAGPGHLAAACAEYGIRLIHVSTDYVFSGDARSPYGEDSPPAPRTAYGRSKAAGERAVLAAHLPPFTVVRTAWLYGAHGRSFVRTMVEAARRGKTVRVVADQYGQPTWATDTAARIVVLGRASGAGGVFHATNAGVATWHELASEIYRALDADPGRVHAISSAEYAGPARRPAYTVLGHDRWQEWGIAPLRHWRTALRHALDHLR</sequence>